<accession>A0ABT3SUA3</accession>
<reference evidence="1" key="1">
    <citation type="submission" date="2019-02" db="EMBL/GenBank/DDBJ databases">
        <authorList>
            <person name="Li S.-H."/>
        </authorList>
    </citation>
    <scope>NUCLEOTIDE SEQUENCE</scope>
    <source>
        <strain evidence="1">IMCC8485</strain>
    </source>
</reference>
<name>A0ABT3SUA3_9GAMM</name>
<dbReference type="InterPro" id="IPR007711">
    <property type="entry name" value="HigB-1"/>
</dbReference>
<evidence type="ECO:0008006" key="3">
    <source>
        <dbReference type="Google" id="ProtNLM"/>
    </source>
</evidence>
<protein>
    <recommendedName>
        <fullName evidence="3">Plasmid maintenance system killer protein</fullName>
    </recommendedName>
</protein>
<dbReference type="Pfam" id="PF05015">
    <property type="entry name" value="HigB-like_toxin"/>
    <property type="match status" value="1"/>
</dbReference>
<dbReference type="SUPFAM" id="SSF143011">
    <property type="entry name" value="RelE-like"/>
    <property type="match status" value="1"/>
</dbReference>
<keyword evidence="2" id="KW-1185">Reference proteome</keyword>
<dbReference type="EMBL" id="SHNP01000002">
    <property type="protein sequence ID" value="MCX2973563.1"/>
    <property type="molecule type" value="Genomic_DNA"/>
</dbReference>
<dbReference type="RefSeq" id="WP_423243965.1">
    <property type="nucleotide sequence ID" value="NZ_SHNP01000002.1"/>
</dbReference>
<gene>
    <name evidence="1" type="ORF">EYC87_08200</name>
</gene>
<dbReference type="Gene3D" id="3.30.2310.20">
    <property type="entry name" value="RelE-like"/>
    <property type="match status" value="1"/>
</dbReference>
<evidence type="ECO:0000313" key="1">
    <source>
        <dbReference type="EMBL" id="MCX2973563.1"/>
    </source>
</evidence>
<evidence type="ECO:0000313" key="2">
    <source>
        <dbReference type="Proteomes" id="UP001143307"/>
    </source>
</evidence>
<sequence>MTIMHSTTTIDDLLIQSQPPNIRLHKLKGDRKDCWSVTIRLPWCITFKYKSGEFTEVRIENYHGG</sequence>
<dbReference type="Proteomes" id="UP001143307">
    <property type="component" value="Unassembled WGS sequence"/>
</dbReference>
<organism evidence="1 2">
    <name type="scientific">Candidatus Seongchinamella marina</name>
    <dbReference type="NCBI Taxonomy" id="2518990"/>
    <lineage>
        <taxon>Bacteria</taxon>
        <taxon>Pseudomonadati</taxon>
        <taxon>Pseudomonadota</taxon>
        <taxon>Gammaproteobacteria</taxon>
        <taxon>Cellvibrionales</taxon>
        <taxon>Halieaceae</taxon>
        <taxon>Seongchinamella</taxon>
    </lineage>
</organism>
<proteinExistence type="predicted"/>
<dbReference type="InterPro" id="IPR035093">
    <property type="entry name" value="RelE/ParE_toxin_dom_sf"/>
</dbReference>
<comment type="caution">
    <text evidence="1">The sequence shown here is derived from an EMBL/GenBank/DDBJ whole genome shotgun (WGS) entry which is preliminary data.</text>
</comment>